<sequence>MIVVLCLMALFMALALSLILASSVAVSRANQSYAQEQCRMSAISFSKLLEDYLGRDTNQLTMGIRQEIEDQKWPYYDEDDTSGVHNEMNAMKNFSIDTAFQPEVEEKAGTLKVKMYWQTNDEEAVNDPEHPEYTDSELVVIVTCSFRKQEYNVTTRYRATVEKEGGGETGEKNVWDGTWNRIGRDE</sequence>
<dbReference type="STRING" id="1122155.SAMN02745158_00387"/>
<proteinExistence type="predicted"/>
<keyword evidence="2" id="KW-1185">Reference proteome</keyword>
<accession>A0A1M4T261</accession>
<organism evidence="1 2">
    <name type="scientific">Lactonifactor longoviformis DSM 17459</name>
    <dbReference type="NCBI Taxonomy" id="1122155"/>
    <lineage>
        <taxon>Bacteria</taxon>
        <taxon>Bacillati</taxon>
        <taxon>Bacillota</taxon>
        <taxon>Clostridia</taxon>
        <taxon>Eubacteriales</taxon>
        <taxon>Clostridiaceae</taxon>
        <taxon>Lactonifactor</taxon>
    </lineage>
</organism>
<evidence type="ECO:0000313" key="1">
    <source>
        <dbReference type="EMBL" id="SHE38495.1"/>
    </source>
</evidence>
<evidence type="ECO:0000313" key="2">
    <source>
        <dbReference type="Proteomes" id="UP000184245"/>
    </source>
</evidence>
<protein>
    <submittedName>
        <fullName evidence="1">Uncharacterized protein</fullName>
    </submittedName>
</protein>
<reference evidence="1 2" key="1">
    <citation type="submission" date="2016-11" db="EMBL/GenBank/DDBJ databases">
        <authorList>
            <person name="Jaros S."/>
            <person name="Januszkiewicz K."/>
            <person name="Wedrychowicz H."/>
        </authorList>
    </citation>
    <scope>NUCLEOTIDE SEQUENCE [LARGE SCALE GENOMIC DNA]</scope>
    <source>
        <strain evidence="1 2">DSM 17459</strain>
    </source>
</reference>
<name>A0A1M4T261_9CLOT</name>
<gene>
    <name evidence="1" type="ORF">SAMN02745158_00387</name>
</gene>
<dbReference type="Proteomes" id="UP000184245">
    <property type="component" value="Unassembled WGS sequence"/>
</dbReference>
<dbReference type="EMBL" id="FQVI01000001">
    <property type="protein sequence ID" value="SHE38495.1"/>
    <property type="molecule type" value="Genomic_DNA"/>
</dbReference>
<dbReference type="AlphaFoldDB" id="A0A1M4T261"/>